<feature type="non-terminal residue" evidence="2">
    <location>
        <position position="1"/>
    </location>
</feature>
<feature type="domain" description="Pyrrolo-quinoline quinone repeat" evidence="1">
    <location>
        <begin position="259"/>
        <end position="340"/>
    </location>
</feature>
<accession>A0A382IZT6</accession>
<dbReference type="Gene3D" id="2.130.10.10">
    <property type="entry name" value="YVTN repeat-like/Quinoprotein amine dehydrogenase"/>
    <property type="match status" value="1"/>
</dbReference>
<protein>
    <recommendedName>
        <fullName evidence="1">Pyrrolo-quinoline quinone repeat domain-containing protein</fullName>
    </recommendedName>
</protein>
<evidence type="ECO:0000259" key="1">
    <source>
        <dbReference type="Pfam" id="PF13360"/>
    </source>
</evidence>
<dbReference type="EMBL" id="UINC01070588">
    <property type="protein sequence ID" value="SVC04855.1"/>
    <property type="molecule type" value="Genomic_DNA"/>
</dbReference>
<dbReference type="Pfam" id="PF13360">
    <property type="entry name" value="PQQ_2"/>
    <property type="match status" value="1"/>
</dbReference>
<dbReference type="InterPro" id="IPR011047">
    <property type="entry name" value="Quinoprotein_ADH-like_sf"/>
</dbReference>
<dbReference type="SUPFAM" id="SSF50998">
    <property type="entry name" value="Quinoprotein alcohol dehydrogenase-like"/>
    <property type="match status" value="1"/>
</dbReference>
<dbReference type="AlphaFoldDB" id="A0A382IZT6"/>
<reference evidence="2" key="1">
    <citation type="submission" date="2018-05" db="EMBL/GenBank/DDBJ databases">
        <authorList>
            <person name="Lanie J.A."/>
            <person name="Ng W.-L."/>
            <person name="Kazmierczak K.M."/>
            <person name="Andrzejewski T.M."/>
            <person name="Davidsen T.M."/>
            <person name="Wayne K.J."/>
            <person name="Tettelin H."/>
            <person name="Glass J.I."/>
            <person name="Rusch D."/>
            <person name="Podicherti R."/>
            <person name="Tsui H.-C.T."/>
            <person name="Winkler M.E."/>
        </authorList>
    </citation>
    <scope>NUCLEOTIDE SEQUENCE</scope>
</reference>
<proteinExistence type="predicted"/>
<evidence type="ECO:0000313" key="2">
    <source>
        <dbReference type="EMBL" id="SVC04855.1"/>
    </source>
</evidence>
<name>A0A382IZT6_9ZZZZ</name>
<sequence>SKAKLPAKAQAWVRPFGGILAQPDNGKWQLQVREGPLEGAADWQQEFFNAANTLKSTDKLVKAPLGVLWYGGAVSGEKYYYDGKVDHQSGHGINPNPVMAETIEGRMILQSPGLISAFDMYTGRLLWESKLPSVYTYGGSGGGLGIHSKKHKSPMTYEAAQKFDLKPYQRSRASGFDYASMADGIYLCVGPELLRIDPKNGKRLSAWPVPIGEKDLCWGGIRIEGDVLVATAFRPKDHLDADAGHDGNGGDWSGDRMRMAYVIALDRQTGKKLWHREATWGFVNRSGICIGGGKVFATDMITPKIYDKFKAAGRKFPTASPKVLALDLNTGRETWTFDLDVLSRNIAYSTEK</sequence>
<feature type="non-terminal residue" evidence="2">
    <location>
        <position position="352"/>
    </location>
</feature>
<gene>
    <name evidence="2" type="ORF">METZ01_LOCUS257709</name>
</gene>
<dbReference type="InterPro" id="IPR002372">
    <property type="entry name" value="PQQ_rpt_dom"/>
</dbReference>
<organism evidence="2">
    <name type="scientific">marine metagenome</name>
    <dbReference type="NCBI Taxonomy" id="408172"/>
    <lineage>
        <taxon>unclassified sequences</taxon>
        <taxon>metagenomes</taxon>
        <taxon>ecological metagenomes</taxon>
    </lineage>
</organism>
<dbReference type="InterPro" id="IPR015943">
    <property type="entry name" value="WD40/YVTN_repeat-like_dom_sf"/>
</dbReference>